<proteinExistence type="predicted"/>
<sequence length="138" mass="15011">MGSPIDQLFPQETLAALRNAPMPPYKGREPSEIELKRIEQATGLTLPSIRAYAFRAVTLLAVGPANPLDLGAQPPYFASWAFFTPKSRLSSADGRCVGSRKACRDPRPRICSPRTVPSPISLQRDATVLNQSLGVRHG</sequence>
<dbReference type="EMBL" id="FXAM01000001">
    <property type="protein sequence ID" value="SMF96167.1"/>
    <property type="molecule type" value="Genomic_DNA"/>
</dbReference>
<reference evidence="1 2" key="1">
    <citation type="submission" date="2016-12" db="EMBL/GenBank/DDBJ databases">
        <authorList>
            <person name="Song W.-J."/>
            <person name="Kurnit D.M."/>
        </authorList>
    </citation>
    <scope>NUCLEOTIDE SEQUENCE [LARGE SCALE GENOMIC DNA]</scope>
    <source>
        <strain evidence="1 2">175</strain>
    </source>
</reference>
<evidence type="ECO:0000313" key="1">
    <source>
        <dbReference type="EMBL" id="SMF96167.1"/>
    </source>
</evidence>
<accession>A0A1Y6D0K3</accession>
<organism evidence="1 2">
    <name type="scientific">Methylomagnum ishizawai</name>
    <dbReference type="NCBI Taxonomy" id="1760988"/>
    <lineage>
        <taxon>Bacteria</taxon>
        <taxon>Pseudomonadati</taxon>
        <taxon>Pseudomonadota</taxon>
        <taxon>Gammaproteobacteria</taxon>
        <taxon>Methylococcales</taxon>
        <taxon>Methylococcaceae</taxon>
        <taxon>Methylomagnum</taxon>
    </lineage>
</organism>
<keyword evidence="2" id="KW-1185">Reference proteome</keyword>
<gene>
    <name evidence="1" type="ORF">SAMN02949497_3552</name>
</gene>
<protein>
    <submittedName>
        <fullName evidence="1">Uncharacterized protein</fullName>
    </submittedName>
</protein>
<dbReference type="STRING" id="1760988.SAMN02949497_3552"/>
<evidence type="ECO:0000313" key="2">
    <source>
        <dbReference type="Proteomes" id="UP000192923"/>
    </source>
</evidence>
<dbReference type="AlphaFoldDB" id="A0A1Y6D0K3"/>
<dbReference type="Proteomes" id="UP000192923">
    <property type="component" value="Unassembled WGS sequence"/>
</dbReference>
<name>A0A1Y6D0K3_9GAMM</name>